<dbReference type="Proteomes" id="UP001501147">
    <property type="component" value="Unassembled WGS sequence"/>
</dbReference>
<organism evidence="1 2">
    <name type="scientific">Streptomyces sanyensis</name>
    <dbReference type="NCBI Taxonomy" id="568869"/>
    <lineage>
        <taxon>Bacteria</taxon>
        <taxon>Bacillati</taxon>
        <taxon>Actinomycetota</taxon>
        <taxon>Actinomycetes</taxon>
        <taxon>Kitasatosporales</taxon>
        <taxon>Streptomycetaceae</taxon>
        <taxon>Streptomyces</taxon>
    </lineage>
</organism>
<accession>A0ABP9AIJ1</accession>
<comment type="caution">
    <text evidence="1">The sequence shown here is derived from an EMBL/GenBank/DDBJ whole genome shotgun (WGS) entry which is preliminary data.</text>
</comment>
<gene>
    <name evidence="1" type="ORF">GCM10023329_34600</name>
</gene>
<protein>
    <recommendedName>
        <fullName evidence="3">LigA protein</fullName>
    </recommendedName>
</protein>
<keyword evidence="2" id="KW-1185">Reference proteome</keyword>
<reference evidence="2" key="1">
    <citation type="journal article" date="2019" name="Int. J. Syst. Evol. Microbiol.">
        <title>The Global Catalogue of Microorganisms (GCM) 10K type strain sequencing project: providing services to taxonomists for standard genome sequencing and annotation.</title>
        <authorList>
            <consortium name="The Broad Institute Genomics Platform"/>
            <consortium name="The Broad Institute Genome Sequencing Center for Infectious Disease"/>
            <person name="Wu L."/>
            <person name="Ma J."/>
        </authorList>
    </citation>
    <scope>NUCLEOTIDE SEQUENCE [LARGE SCALE GENOMIC DNA]</scope>
    <source>
        <strain evidence="2">JCM 18324</strain>
    </source>
</reference>
<sequence>MNHEDRMPPAVGRSRSLAYELATTLHALAQDLVTEPVDPARVESRLRLVIGLGHRALDKRIPLPRRPFDYSGDAIPLGPGALLLEFLSPGVTGLGGLLAELDRDLVAELDQLVTRADTLPVDQEQAPTWGRTVDAVPVLLAPVYDWHVIAGADIAFDPRLVTAGPGGDPGTVQVTWSPLPDTSAIEQGLLSARELVGSAGRIRPTDVRTRVDVRCVLNPSLVTVDSCAPAVALCWIAAEGGLPDLGELGVLTLANISEEGLWLPPSETERALAAAAETGFDVLWRDGDGWRMRRAGTVEADPDPTLLGAARLLWGEGWHEAVRRWARRTLDAHEWRILHSNGVVGADLAWSGAQDPHMVDFERSSFLFRQFYQRPLSRVVQSGARNSGKTVCAQQVVRKVEAAGWQTVVLSPGNRQAPPDGELLAVVGAALTATAVDKARRKVLVVLEDLHALEDGNIGEALESLGELKVGVLALTRFVDGAAHHWDNSGVTAYVTVVLPEQVPDLARAMLGRDPAAYVVKSEDTAAVELAAEACQGDLRVLADLLREGGTGRTVAAATAAKGGSGTELLLAQAQGVWDALTTEVRSELALLAAVSWLDVGVPSAYVAAVPEEARRALDVTLRQDDAWIPSTVQAEAVLACASFKETTARDALPDLLEAYAVALLMEDDHERVCSLLRNCAAYAPEQLAALLDREPVRAAITNWSARAHPRTALSLLRLCQRHSESHWIAAALPPVLRRIPKTSDLAVRDLTVVLTALWDHEQRLSQDAVADLVAWAGKPDGGLDAVLARSSSLQDRQRMVSALLKLAGEGTTPTATVCEWLEKRAEDLVRDADPRRHRDLIAIRRMDEVIFNRAVEARKDDPRAVLRPLLRPAQVLLNRRPTRSTPLAAILSWLSLRLHFDGSRDWDADIEQYRAQLQAALAYSDAIQISQALKDLARNNRGLSNRLLNQLKFGHTLVPVVKAATPAEASILISTVRNIHAGSLRTLLYQENHEGKLVADAGLARELAKTADDLRDARGAGMLLKSVADVDDLYCDTEERFSYRLACELGRKFTEKAMGRERRPAIVYYLLRGLWEAGADYREDMEQTALDLVVTNIHAQRGSARPWGPRLAMLLIQDDYFGQRFLRALEQRLDRQLLRNRMLRVDLAPESMVQTHRLGLAVFPDIGKDFARKLRPDRAVRREFLSTASHAAQKLQVLANTLRASGQPAPTALVLQHFREQNPRWDWAERLRADRRVGAFTTALGQLRKMDPGSAATAVQSLSQPHAGQDLSHLRELVARSVVRPSLTAELLSELERCLPGLGRKELEALRSSNRGRWRTLVEEFKFEQDPVTQGVVGRQLARLGVTNRTEESDWMRPLVTGRWESTMHLLASPRAVTEMLNLAHIWEPQWGEQLAASVSTARLLSRLRLNLRADLQLTPRLLQALSLTGRRDAYDAVFDHLLTLPADTLVHAVGPHQASLLLKVVGQTHGSVDSLAEALGRLVGQIAARPLAVDAEAHWKGIGWAAQAVTECARPALLPPAIPALEPNTAADPAAIAWAAVWLPRTEWSAAVVERAVYAYEVSGSTQQWHAQDTCMALIAAARAGLLPTDCPLADHWRTADEANPALLTLLCREADTSPAIANYLAAPEVSQRMREALTVPDLSLHLCHRELAAAVRRLCPEPPALASSSGDLGL</sequence>
<dbReference type="EMBL" id="BAABJV010000008">
    <property type="protein sequence ID" value="GAA4781999.1"/>
    <property type="molecule type" value="Genomic_DNA"/>
</dbReference>
<evidence type="ECO:0008006" key="3">
    <source>
        <dbReference type="Google" id="ProtNLM"/>
    </source>
</evidence>
<dbReference type="RefSeq" id="WP_345614348.1">
    <property type="nucleotide sequence ID" value="NZ_BAABJV010000008.1"/>
</dbReference>
<name>A0ABP9AIJ1_9ACTN</name>
<evidence type="ECO:0000313" key="2">
    <source>
        <dbReference type="Proteomes" id="UP001501147"/>
    </source>
</evidence>
<evidence type="ECO:0000313" key="1">
    <source>
        <dbReference type="EMBL" id="GAA4781999.1"/>
    </source>
</evidence>
<proteinExistence type="predicted"/>